<dbReference type="AlphaFoldDB" id="A0AAE0N0S8"/>
<evidence type="ECO:0000256" key="1">
    <source>
        <dbReference type="SAM" id="MobiDB-lite"/>
    </source>
</evidence>
<feature type="compositionally biased region" description="Polar residues" evidence="1">
    <location>
        <begin position="1"/>
        <end position="10"/>
    </location>
</feature>
<sequence length="227" mass="25563">MPIIEISSNDSSSLASSPPPPSPQPSPPPWSWSPSPPPWSLLPLLPHLPSLPPLPSLSSLSPPLSPSPSPSPSPARSPSPAPARRYDSAFIPLDNSDEEVPVYGADDTWDINTEEEPLFCGDPLDHFEIYDRLTDWARDNKFGLIIERSRQRKKTGETHRRAEKNKGARKTNSRKKAKDYPFRIVIQHFVYNNGWTARPLCLIHKGHGPFSSPSEYEMFRRRVLKEE</sequence>
<accession>A0AAE0N0S8</accession>
<feature type="compositionally biased region" description="Pro residues" evidence="1">
    <location>
        <begin position="63"/>
        <end position="81"/>
    </location>
</feature>
<evidence type="ECO:0000313" key="2">
    <source>
        <dbReference type="EMBL" id="KAK3366641.1"/>
    </source>
</evidence>
<protein>
    <submittedName>
        <fullName evidence="2">Uncharacterized protein</fullName>
    </submittedName>
</protein>
<feature type="region of interest" description="Disordered" evidence="1">
    <location>
        <begin position="55"/>
        <end position="86"/>
    </location>
</feature>
<keyword evidence="3" id="KW-1185">Reference proteome</keyword>
<gene>
    <name evidence="2" type="ORF">B0T24DRAFT_596557</name>
</gene>
<feature type="region of interest" description="Disordered" evidence="1">
    <location>
        <begin position="150"/>
        <end position="176"/>
    </location>
</feature>
<dbReference type="EMBL" id="JAULSN010000007">
    <property type="protein sequence ID" value="KAK3366641.1"/>
    <property type="molecule type" value="Genomic_DNA"/>
</dbReference>
<feature type="compositionally biased region" description="Basic residues" evidence="1">
    <location>
        <begin position="167"/>
        <end position="176"/>
    </location>
</feature>
<reference evidence="2" key="2">
    <citation type="submission" date="2023-06" db="EMBL/GenBank/DDBJ databases">
        <authorList>
            <consortium name="Lawrence Berkeley National Laboratory"/>
            <person name="Haridas S."/>
            <person name="Hensen N."/>
            <person name="Bonometti L."/>
            <person name="Westerberg I."/>
            <person name="Brannstrom I.O."/>
            <person name="Guillou S."/>
            <person name="Cros-Aarteil S."/>
            <person name="Calhoun S."/>
            <person name="Kuo A."/>
            <person name="Mondo S."/>
            <person name="Pangilinan J."/>
            <person name="Riley R."/>
            <person name="Labutti K."/>
            <person name="Andreopoulos B."/>
            <person name="Lipzen A."/>
            <person name="Chen C."/>
            <person name="Yanf M."/>
            <person name="Daum C."/>
            <person name="Ng V."/>
            <person name="Clum A."/>
            <person name="Steindorff A."/>
            <person name="Ohm R."/>
            <person name="Martin F."/>
            <person name="Silar P."/>
            <person name="Natvig D."/>
            <person name="Lalanne C."/>
            <person name="Gautier V."/>
            <person name="Ament-Velasquez S.L."/>
            <person name="Kruys A."/>
            <person name="Hutchinson M.I."/>
            <person name="Powell A.J."/>
            <person name="Barry K."/>
            <person name="Miller A.N."/>
            <person name="Grigoriev I.V."/>
            <person name="Debuchy R."/>
            <person name="Gladieux P."/>
            <person name="Thoren M.H."/>
            <person name="Johannesson H."/>
        </authorList>
    </citation>
    <scope>NUCLEOTIDE SEQUENCE</scope>
    <source>
        <strain evidence="2">CBS 958.72</strain>
    </source>
</reference>
<dbReference type="Proteomes" id="UP001287356">
    <property type="component" value="Unassembled WGS sequence"/>
</dbReference>
<feature type="compositionally biased region" description="Pro residues" evidence="1">
    <location>
        <begin position="17"/>
        <end position="34"/>
    </location>
</feature>
<reference evidence="2" key="1">
    <citation type="journal article" date="2023" name="Mol. Phylogenet. Evol.">
        <title>Genome-scale phylogeny and comparative genomics of the fungal order Sordariales.</title>
        <authorList>
            <person name="Hensen N."/>
            <person name="Bonometti L."/>
            <person name="Westerberg I."/>
            <person name="Brannstrom I.O."/>
            <person name="Guillou S."/>
            <person name="Cros-Aarteil S."/>
            <person name="Calhoun S."/>
            <person name="Haridas S."/>
            <person name="Kuo A."/>
            <person name="Mondo S."/>
            <person name="Pangilinan J."/>
            <person name="Riley R."/>
            <person name="LaButti K."/>
            <person name="Andreopoulos B."/>
            <person name="Lipzen A."/>
            <person name="Chen C."/>
            <person name="Yan M."/>
            <person name="Daum C."/>
            <person name="Ng V."/>
            <person name="Clum A."/>
            <person name="Steindorff A."/>
            <person name="Ohm R.A."/>
            <person name="Martin F."/>
            <person name="Silar P."/>
            <person name="Natvig D.O."/>
            <person name="Lalanne C."/>
            <person name="Gautier V."/>
            <person name="Ament-Velasquez S.L."/>
            <person name="Kruys A."/>
            <person name="Hutchinson M.I."/>
            <person name="Powell A.J."/>
            <person name="Barry K."/>
            <person name="Miller A.N."/>
            <person name="Grigoriev I.V."/>
            <person name="Debuchy R."/>
            <person name="Gladieux P."/>
            <person name="Hiltunen Thoren M."/>
            <person name="Johannesson H."/>
        </authorList>
    </citation>
    <scope>NUCLEOTIDE SEQUENCE</scope>
    <source>
        <strain evidence="2">CBS 958.72</strain>
    </source>
</reference>
<feature type="compositionally biased region" description="Basic and acidic residues" evidence="1">
    <location>
        <begin position="154"/>
        <end position="166"/>
    </location>
</feature>
<evidence type="ECO:0000313" key="3">
    <source>
        <dbReference type="Proteomes" id="UP001287356"/>
    </source>
</evidence>
<organism evidence="2 3">
    <name type="scientific">Lasiosphaeria ovina</name>
    <dbReference type="NCBI Taxonomy" id="92902"/>
    <lineage>
        <taxon>Eukaryota</taxon>
        <taxon>Fungi</taxon>
        <taxon>Dikarya</taxon>
        <taxon>Ascomycota</taxon>
        <taxon>Pezizomycotina</taxon>
        <taxon>Sordariomycetes</taxon>
        <taxon>Sordariomycetidae</taxon>
        <taxon>Sordariales</taxon>
        <taxon>Lasiosphaeriaceae</taxon>
        <taxon>Lasiosphaeria</taxon>
    </lineage>
</organism>
<proteinExistence type="predicted"/>
<name>A0AAE0N0S8_9PEZI</name>
<feature type="region of interest" description="Disordered" evidence="1">
    <location>
        <begin position="1"/>
        <end position="34"/>
    </location>
</feature>
<comment type="caution">
    <text evidence="2">The sequence shown here is derived from an EMBL/GenBank/DDBJ whole genome shotgun (WGS) entry which is preliminary data.</text>
</comment>